<dbReference type="Proteomes" id="UP001159659">
    <property type="component" value="Unassembled WGS sequence"/>
</dbReference>
<accession>A0AAV0SXU6</accession>
<proteinExistence type="predicted"/>
<gene>
    <name evidence="2" type="ORF">PFR002_LOCUS1886</name>
</gene>
<evidence type="ECO:0000313" key="3">
    <source>
        <dbReference type="Proteomes" id="UP001159659"/>
    </source>
</evidence>
<comment type="caution">
    <text evidence="2">The sequence shown here is derived from an EMBL/GenBank/DDBJ whole genome shotgun (WGS) entry which is preliminary data.</text>
</comment>
<evidence type="ECO:0000256" key="1">
    <source>
        <dbReference type="SAM" id="MobiDB-lite"/>
    </source>
</evidence>
<dbReference type="AlphaFoldDB" id="A0AAV0SXU6"/>
<reference evidence="2" key="1">
    <citation type="submission" date="2022-12" db="EMBL/GenBank/DDBJ databases">
        <authorList>
            <person name="Webb A."/>
        </authorList>
    </citation>
    <scope>NUCLEOTIDE SEQUENCE</scope>
    <source>
        <strain evidence="2">Pf2</strain>
    </source>
</reference>
<dbReference type="EMBL" id="CANTFK010000189">
    <property type="protein sequence ID" value="CAI5708712.1"/>
    <property type="molecule type" value="Genomic_DNA"/>
</dbReference>
<evidence type="ECO:0000313" key="2">
    <source>
        <dbReference type="EMBL" id="CAI5708712.1"/>
    </source>
</evidence>
<sequence length="106" mass="11330">MHVAAGATVARSSARSRTAPTAPRLKVSAGPMAVVHSAPTLGCTTISVSNGVCWAHGGGKRCAMEGCACPAYERTDHLCTLHFEEKQYIAQVHNNINITQYHQHKC</sequence>
<feature type="compositionally biased region" description="Polar residues" evidence="1">
    <location>
        <begin position="10"/>
        <end position="19"/>
    </location>
</feature>
<organism evidence="2 3">
    <name type="scientific">Peronospora farinosa</name>
    <dbReference type="NCBI Taxonomy" id="134698"/>
    <lineage>
        <taxon>Eukaryota</taxon>
        <taxon>Sar</taxon>
        <taxon>Stramenopiles</taxon>
        <taxon>Oomycota</taxon>
        <taxon>Peronosporomycetes</taxon>
        <taxon>Peronosporales</taxon>
        <taxon>Peronosporaceae</taxon>
        <taxon>Peronospora</taxon>
    </lineage>
</organism>
<protein>
    <submittedName>
        <fullName evidence="2">Uncharacterized protein</fullName>
    </submittedName>
</protein>
<feature type="region of interest" description="Disordered" evidence="1">
    <location>
        <begin position="1"/>
        <end position="25"/>
    </location>
</feature>
<name>A0AAV0SXU6_9STRA</name>